<gene>
    <name evidence="1" type="ordered locus">WS0048</name>
</gene>
<dbReference type="HOGENOM" id="CLU_1136717_0_0_7"/>
<dbReference type="GO" id="GO:0005975">
    <property type="term" value="P:carbohydrate metabolic process"/>
    <property type="evidence" value="ECO:0007669"/>
    <property type="project" value="InterPro"/>
</dbReference>
<dbReference type="InterPro" id="IPR011330">
    <property type="entry name" value="Glyco_hydro/deAcase_b/a-brl"/>
</dbReference>
<dbReference type="Pfam" id="PF10096">
    <property type="entry name" value="DUF2334"/>
    <property type="match status" value="1"/>
</dbReference>
<dbReference type="eggNOG" id="COG3233">
    <property type="taxonomic scope" value="Bacteria"/>
</dbReference>
<protein>
    <recommendedName>
        <fullName evidence="3">DUF2334 domain-containing protein</fullName>
    </recommendedName>
</protein>
<dbReference type="AlphaFoldDB" id="Q7MSW5"/>
<reference evidence="1 2" key="1">
    <citation type="journal article" date="2003" name="Proc. Natl. Acad. Sci. U.S.A.">
        <title>Complete genome sequence and analysis of Wolinella succinogenes.</title>
        <authorList>
            <person name="Baar C."/>
            <person name="Eppinger M."/>
            <person name="Raddatz G."/>
            <person name="Simon JM."/>
            <person name="Lanz C."/>
            <person name="Klimmek O."/>
            <person name="Nandakumar R."/>
            <person name="Gross R."/>
            <person name="Rosinus A."/>
            <person name="Keller H."/>
            <person name="Jagtap P."/>
            <person name="Linke B."/>
            <person name="Meyer F."/>
            <person name="Lederer H."/>
            <person name="Schuster S.C."/>
        </authorList>
    </citation>
    <scope>NUCLEOTIDE SEQUENCE [LARGE SCALE GENOMIC DNA]</scope>
    <source>
        <strain evidence="2">ATCC 29543 / DSM 1740 / CCUG 13145 / JCM 31913 / LMG 7466 / NCTC 11488 / FDC 602W</strain>
    </source>
</reference>
<name>Q7MSW5_WOLSU</name>
<dbReference type="SUPFAM" id="SSF88713">
    <property type="entry name" value="Glycoside hydrolase/deacetylase"/>
    <property type="match status" value="1"/>
</dbReference>
<dbReference type="STRING" id="273121.WS0048"/>
<dbReference type="KEGG" id="wsu:WS0048"/>
<organism evidence="2">
    <name type="scientific">Wolinella succinogenes (strain ATCC 29543 / DSM 1740 / CCUG 13145 / JCM 31913 / LMG 7466 / NCTC 11488 / FDC 602W)</name>
    <name type="common">Vibrio succinogenes</name>
    <dbReference type="NCBI Taxonomy" id="273121"/>
    <lineage>
        <taxon>Bacteria</taxon>
        <taxon>Pseudomonadati</taxon>
        <taxon>Campylobacterota</taxon>
        <taxon>Epsilonproteobacteria</taxon>
        <taxon>Campylobacterales</taxon>
        <taxon>Helicobacteraceae</taxon>
        <taxon>Wolinella</taxon>
    </lineage>
</organism>
<proteinExistence type="predicted"/>
<evidence type="ECO:0000313" key="2">
    <source>
        <dbReference type="Proteomes" id="UP000000422"/>
    </source>
</evidence>
<evidence type="ECO:0008006" key="3">
    <source>
        <dbReference type="Google" id="ProtNLM"/>
    </source>
</evidence>
<dbReference type="RefSeq" id="WP_011138018.1">
    <property type="nucleotide sequence ID" value="NC_005090.1"/>
</dbReference>
<evidence type="ECO:0000313" key="1">
    <source>
        <dbReference type="EMBL" id="CAE09218.1"/>
    </source>
</evidence>
<keyword evidence="2" id="KW-1185">Reference proteome</keyword>
<dbReference type="CDD" id="cd10925">
    <property type="entry name" value="CE4_u1"/>
    <property type="match status" value="1"/>
</dbReference>
<accession>Q7MSW5</accession>
<dbReference type="InterPro" id="IPR018763">
    <property type="entry name" value="DUF2334"/>
</dbReference>
<dbReference type="EMBL" id="BX571657">
    <property type="protein sequence ID" value="CAE09218.1"/>
    <property type="molecule type" value="Genomic_DNA"/>
</dbReference>
<sequence length="258" mass="30463">MEARYIVRLDDACATMDRKKWKRIEEILDHYSISPIVAVIPSNQDPQMRIDPEDELFWDRVRAWQAKGWHIALHGFEHRYVTQSRGIIPMNAYGEFSSRPLEEQKEKILQGLAIFAKEGIETKIWVAPAHNFDHQTLEALRESSIQIISDGIAHEPYHERGFFWIPCQLSSLIPQKSGLWSACYHPNTIGEKEFEDLERFLSSHSHSVLSDLSSLEGLYGHRKRTLKERFYFYAYFLNRRRQQNQTLQKITSRLRRFL</sequence>
<dbReference type="Proteomes" id="UP000000422">
    <property type="component" value="Chromosome"/>
</dbReference>
<dbReference type="Gene3D" id="3.20.20.370">
    <property type="entry name" value="Glycoside hydrolase/deacetylase"/>
    <property type="match status" value="1"/>
</dbReference>